<organism evidence="1 2">
    <name type="scientific">Petralouisia muris</name>
    <dbReference type="NCBI Taxonomy" id="3032872"/>
    <lineage>
        <taxon>Bacteria</taxon>
        <taxon>Bacillati</taxon>
        <taxon>Bacillota</taxon>
        <taxon>Clostridia</taxon>
        <taxon>Lachnospirales</taxon>
        <taxon>Lachnospiraceae</taxon>
        <taxon>Petralouisia</taxon>
    </lineage>
</organism>
<reference evidence="1" key="1">
    <citation type="submission" date="2019-04" db="EMBL/GenBank/DDBJ databases">
        <title>Microbes associate with the intestines of laboratory mice.</title>
        <authorList>
            <person name="Navarre W."/>
            <person name="Wong E."/>
            <person name="Huang K."/>
            <person name="Tropini C."/>
            <person name="Ng K."/>
            <person name="Yu B."/>
        </authorList>
    </citation>
    <scope>NUCLEOTIDE SEQUENCE</scope>
    <source>
        <strain evidence="1">NM01_1-7b</strain>
    </source>
</reference>
<dbReference type="Proteomes" id="UP000304953">
    <property type="component" value="Unassembled WGS sequence"/>
</dbReference>
<name>A0AC61RZY8_9FIRM</name>
<evidence type="ECO:0000313" key="1">
    <source>
        <dbReference type="EMBL" id="TGY97257.1"/>
    </source>
</evidence>
<proteinExistence type="predicted"/>
<dbReference type="EMBL" id="SRYA01000009">
    <property type="protein sequence ID" value="TGY97257.1"/>
    <property type="molecule type" value="Genomic_DNA"/>
</dbReference>
<protein>
    <submittedName>
        <fullName evidence="1">Carbohydrate ABC transporter permease</fullName>
    </submittedName>
</protein>
<sequence length="282" mass="31446">MHMGKVILWGILTLLAIVALYPVFFLISGSFMGKDELGACLGAVISGKQGYADFPLLPSFPTLCHYVEIFLDSPEFFVMFWNSIKITFGVLAGQLVVGTAAAWGFAKYEFPWKKGFFLIYMILMLLPFQVLMLSDYLVLDRLALTDNLWGIILPGIFSTFPVFIMYRFFTEIPDSLLESARLDGAREWQLFLYLALPIGSSGIIASMVLGFLEYWSLIEQPLTFLKEKSLFPLSVFLPDITSVSQSGMAFAASVVTFFPALMVFLGGQDYLEQGIMAGAVKE</sequence>
<keyword evidence="2" id="KW-1185">Reference proteome</keyword>
<comment type="caution">
    <text evidence="1">The sequence shown here is derived from an EMBL/GenBank/DDBJ whole genome shotgun (WGS) entry which is preliminary data.</text>
</comment>
<gene>
    <name evidence="1" type="ORF">E5329_05990</name>
</gene>
<evidence type="ECO:0000313" key="2">
    <source>
        <dbReference type="Proteomes" id="UP000304953"/>
    </source>
</evidence>
<accession>A0AC61RZY8</accession>